<dbReference type="AlphaFoldDB" id="A0AA50Q7D2"/>
<name>A0AA50Q7D2_9GAMM</name>
<evidence type="ECO:0008006" key="2">
    <source>
        <dbReference type="Google" id="ProtNLM"/>
    </source>
</evidence>
<protein>
    <recommendedName>
        <fullName evidence="2">HNH endonuclease 5 domain-containing protein</fullName>
    </recommendedName>
</protein>
<gene>
    <name evidence="1" type="ORF">RA178_05595</name>
</gene>
<dbReference type="GeneID" id="301338637"/>
<reference evidence="1" key="1">
    <citation type="submission" date="2023-08" db="EMBL/GenBank/DDBJ databases">
        <title>Complete genome sequence of Shewanella oncorhynchi Z-P2, a siderophore putrebactin-producing bacterium.</title>
        <authorList>
            <person name="Zhang Y."/>
        </authorList>
    </citation>
    <scope>NUCLEOTIDE SEQUENCE</scope>
    <source>
        <strain evidence="1">Z-P2</strain>
    </source>
</reference>
<dbReference type="KEGG" id="sog:RA178_05595"/>
<sequence>MNCFICNKLLVDNIEQKNECEKHCEHILHNALRGKLKSQNILCKQCGNKLNDEIDIEFVKFFSPINELFKDYMRKKDHGSASSTTILGKLFNGRLSDFDVNYKDGTISPSRPSHSIDYENRIAEIFASSSIITNYKKRVTDEIEGNGYNQNYFEYINIETYKDSLFVPYIGLNIDNLDENIKLGYNKIASEFALYSGIKRENLNRTIKIDIDGYGKIIFSNNIFPYFPNSLIEAIYEEFKPLMEPNYPTHTLILFTEEKSNGRYVLYCYIELYSTFQNYVILNHDYHQEENHIYHQTILKPKILDTSVGDDLRQSLRRSHEMLMKAINNDEVLDPLEKIVRKRIDSLSEYELSILEKEVDIIEDSIYNQNMRKENYSSRESYDLTWIYKKLFYNLHNERLESTPKFLSIGATTSKEATEKMAQKYYYEKLQRLLVTIQAVKYSL</sequence>
<accession>A0AA50Q7D2</accession>
<evidence type="ECO:0000313" key="1">
    <source>
        <dbReference type="EMBL" id="WMB74091.1"/>
    </source>
</evidence>
<proteinExistence type="predicted"/>
<dbReference type="EMBL" id="CP132914">
    <property type="protein sequence ID" value="WMB74091.1"/>
    <property type="molecule type" value="Genomic_DNA"/>
</dbReference>
<dbReference type="RefSeq" id="WP_306684873.1">
    <property type="nucleotide sequence ID" value="NZ_CP132914.1"/>
</dbReference>
<organism evidence="1">
    <name type="scientific">Shewanella oncorhynchi</name>
    <dbReference type="NCBI Taxonomy" id="2726434"/>
    <lineage>
        <taxon>Bacteria</taxon>
        <taxon>Pseudomonadati</taxon>
        <taxon>Pseudomonadota</taxon>
        <taxon>Gammaproteobacteria</taxon>
        <taxon>Alteromonadales</taxon>
        <taxon>Shewanellaceae</taxon>
        <taxon>Shewanella</taxon>
    </lineage>
</organism>
<dbReference type="Proteomes" id="UP001236800">
    <property type="component" value="Chromosome"/>
</dbReference>